<gene>
    <name evidence="2" type="ORF">Acr_08g0011340</name>
</gene>
<evidence type="ECO:0000313" key="2">
    <source>
        <dbReference type="EMBL" id="GFY92738.1"/>
    </source>
</evidence>
<feature type="compositionally biased region" description="Basic and acidic residues" evidence="1">
    <location>
        <begin position="258"/>
        <end position="294"/>
    </location>
</feature>
<feature type="region of interest" description="Disordered" evidence="1">
    <location>
        <begin position="196"/>
        <end position="224"/>
    </location>
</feature>
<dbReference type="OrthoDB" id="778454at2759"/>
<dbReference type="EMBL" id="BJWL01000008">
    <property type="protein sequence ID" value="GFY92738.1"/>
    <property type="molecule type" value="Genomic_DNA"/>
</dbReference>
<evidence type="ECO:0000313" key="3">
    <source>
        <dbReference type="Proteomes" id="UP000585474"/>
    </source>
</evidence>
<dbReference type="AlphaFoldDB" id="A0A7J0F216"/>
<feature type="region of interest" description="Disordered" evidence="1">
    <location>
        <begin position="240"/>
        <end position="309"/>
    </location>
</feature>
<evidence type="ECO:0000256" key="1">
    <source>
        <dbReference type="SAM" id="MobiDB-lite"/>
    </source>
</evidence>
<comment type="caution">
    <text evidence="2">The sequence shown here is derived from an EMBL/GenBank/DDBJ whole genome shotgun (WGS) entry which is preliminary data.</text>
</comment>
<feature type="region of interest" description="Disordered" evidence="1">
    <location>
        <begin position="1"/>
        <end position="52"/>
    </location>
</feature>
<protein>
    <submittedName>
        <fullName evidence="2">Uncharacterized protein</fullName>
    </submittedName>
</protein>
<organism evidence="2 3">
    <name type="scientific">Actinidia rufa</name>
    <dbReference type="NCBI Taxonomy" id="165716"/>
    <lineage>
        <taxon>Eukaryota</taxon>
        <taxon>Viridiplantae</taxon>
        <taxon>Streptophyta</taxon>
        <taxon>Embryophyta</taxon>
        <taxon>Tracheophyta</taxon>
        <taxon>Spermatophyta</taxon>
        <taxon>Magnoliopsida</taxon>
        <taxon>eudicotyledons</taxon>
        <taxon>Gunneridae</taxon>
        <taxon>Pentapetalae</taxon>
        <taxon>asterids</taxon>
        <taxon>Ericales</taxon>
        <taxon>Actinidiaceae</taxon>
        <taxon>Actinidia</taxon>
    </lineage>
</organism>
<proteinExistence type="predicted"/>
<dbReference type="Proteomes" id="UP000585474">
    <property type="component" value="Unassembled WGS sequence"/>
</dbReference>
<reference evidence="2 3" key="1">
    <citation type="submission" date="2019-07" db="EMBL/GenBank/DDBJ databases">
        <title>De Novo Assembly of kiwifruit Actinidia rufa.</title>
        <authorList>
            <person name="Sugita-Konishi S."/>
            <person name="Sato K."/>
            <person name="Mori E."/>
            <person name="Abe Y."/>
            <person name="Kisaki G."/>
            <person name="Hamano K."/>
            <person name="Suezawa K."/>
            <person name="Otani M."/>
            <person name="Fukuda T."/>
            <person name="Manabe T."/>
            <person name="Gomi K."/>
            <person name="Tabuchi M."/>
            <person name="Akimitsu K."/>
            <person name="Kataoka I."/>
        </authorList>
    </citation>
    <scope>NUCLEOTIDE SEQUENCE [LARGE SCALE GENOMIC DNA]</scope>
    <source>
        <strain evidence="3">cv. Fuchu</strain>
    </source>
</reference>
<feature type="compositionally biased region" description="Polar residues" evidence="1">
    <location>
        <begin position="204"/>
        <end position="224"/>
    </location>
</feature>
<feature type="compositionally biased region" description="Pro residues" evidence="1">
    <location>
        <begin position="21"/>
        <end position="37"/>
    </location>
</feature>
<keyword evidence="3" id="KW-1185">Reference proteome</keyword>
<feature type="region of interest" description="Disordered" evidence="1">
    <location>
        <begin position="119"/>
        <end position="138"/>
    </location>
</feature>
<name>A0A7J0F216_9ERIC</name>
<accession>A0A7J0F216</accession>
<sequence length="309" mass="34598">MEDQNEEWRVPNFAPQNPNGLPNPPMGGLPQNSPPNPAHGLEGGNMEGGRIHGDIRAPQFRTLRDYMNPPRQAPSSCIVFPPHYTTLNIRPGLSRRVSQPSILSSISSTITITDYQPSPVTSFSTPPKPFQQPHQAQPNICQPPHKRTFEDTVQQFMQYQTDKNSKFEKFEKTFDDIKSQLTLLTQALTLTKKSKLLAQPQPNPSRNVHSTETLNQQSSSHEQVQTITILTSGKAIDKTILSSNPKGRRSASKVAEGSIERERKSSEKGNDERKEKSWSVSKGEEVLSEEREVLAHAPFPHRLAKPKNN</sequence>